<feature type="chain" id="PRO_5042071010" evidence="2">
    <location>
        <begin position="17"/>
        <end position="67"/>
    </location>
</feature>
<protein>
    <submittedName>
        <fullName evidence="3">Potassium-activated aldehyde dehydrogenase mitochondrial</fullName>
    </submittedName>
</protein>
<evidence type="ECO:0000256" key="2">
    <source>
        <dbReference type="SAM" id="SignalP"/>
    </source>
</evidence>
<comment type="caution">
    <text evidence="3">The sequence shown here is derived from an EMBL/GenBank/DDBJ whole genome shotgun (WGS) entry which is preliminary data.</text>
</comment>
<evidence type="ECO:0000256" key="1">
    <source>
        <dbReference type="SAM" id="MobiDB-lite"/>
    </source>
</evidence>
<name>A0AAD9FIT0_DISEL</name>
<evidence type="ECO:0000313" key="3">
    <source>
        <dbReference type="EMBL" id="KAK1900215.1"/>
    </source>
</evidence>
<feature type="signal peptide" evidence="2">
    <location>
        <begin position="1"/>
        <end position="16"/>
    </location>
</feature>
<organism evidence="3 4">
    <name type="scientific">Dissostichus eleginoides</name>
    <name type="common">Patagonian toothfish</name>
    <name type="synonym">Dissostichus amissus</name>
    <dbReference type="NCBI Taxonomy" id="100907"/>
    <lineage>
        <taxon>Eukaryota</taxon>
        <taxon>Metazoa</taxon>
        <taxon>Chordata</taxon>
        <taxon>Craniata</taxon>
        <taxon>Vertebrata</taxon>
        <taxon>Euteleostomi</taxon>
        <taxon>Actinopterygii</taxon>
        <taxon>Neopterygii</taxon>
        <taxon>Teleostei</taxon>
        <taxon>Neoteleostei</taxon>
        <taxon>Acanthomorphata</taxon>
        <taxon>Eupercaria</taxon>
        <taxon>Perciformes</taxon>
        <taxon>Notothenioidei</taxon>
        <taxon>Nototheniidae</taxon>
        <taxon>Dissostichus</taxon>
    </lineage>
</organism>
<evidence type="ECO:0000313" key="4">
    <source>
        <dbReference type="Proteomes" id="UP001228049"/>
    </source>
</evidence>
<reference evidence="3" key="1">
    <citation type="submission" date="2023-04" db="EMBL/GenBank/DDBJ databases">
        <title>Chromosome-level genome of Chaenocephalus aceratus.</title>
        <authorList>
            <person name="Park H."/>
        </authorList>
    </citation>
    <scope>NUCLEOTIDE SEQUENCE</scope>
    <source>
        <strain evidence="3">DE</strain>
        <tissue evidence="3">Muscle</tissue>
    </source>
</reference>
<accession>A0AAD9FIT0</accession>
<feature type="region of interest" description="Disordered" evidence="1">
    <location>
        <begin position="23"/>
        <end position="67"/>
    </location>
</feature>
<dbReference type="Proteomes" id="UP001228049">
    <property type="component" value="Unassembled WGS sequence"/>
</dbReference>
<gene>
    <name evidence="3" type="ORF">KUDE01_001002</name>
</gene>
<sequence length="67" mass="7250">MTVLVLVLALLMVVKAGSRDMLESSKQAGAVEKRSPGSEALSCHYREGRPDNNGDIMRAGDRLSFSK</sequence>
<proteinExistence type="predicted"/>
<keyword evidence="4" id="KW-1185">Reference proteome</keyword>
<dbReference type="AlphaFoldDB" id="A0AAD9FIT0"/>
<dbReference type="EMBL" id="JASDAP010000007">
    <property type="protein sequence ID" value="KAK1900215.1"/>
    <property type="molecule type" value="Genomic_DNA"/>
</dbReference>
<keyword evidence="2" id="KW-0732">Signal</keyword>